<dbReference type="AlphaFoldDB" id="A0A0R2N007"/>
<feature type="transmembrane region" description="Helical" evidence="1">
    <location>
        <begin position="164"/>
        <end position="187"/>
    </location>
</feature>
<dbReference type="STRING" id="1293598.IV56_GL001659"/>
<protein>
    <submittedName>
        <fullName evidence="2">Uncharacterized protein</fullName>
    </submittedName>
</protein>
<reference evidence="2 3" key="1">
    <citation type="journal article" date="2015" name="Genome Announc.">
        <title>Expanding the biotechnology potential of lactobacilli through comparative genomics of 213 strains and associated genera.</title>
        <authorList>
            <person name="Sun Z."/>
            <person name="Harris H.M."/>
            <person name="McCann A."/>
            <person name="Guo C."/>
            <person name="Argimon S."/>
            <person name="Zhang W."/>
            <person name="Yang X."/>
            <person name="Jeffery I.B."/>
            <person name="Cooney J.C."/>
            <person name="Kagawa T.F."/>
            <person name="Liu W."/>
            <person name="Song Y."/>
            <person name="Salvetti E."/>
            <person name="Wrobel A."/>
            <person name="Rasinkangas P."/>
            <person name="Parkhill J."/>
            <person name="Rea M.C."/>
            <person name="O'Sullivan O."/>
            <person name="Ritari J."/>
            <person name="Douillard F.P."/>
            <person name="Paul Ross R."/>
            <person name="Yang R."/>
            <person name="Briner A.E."/>
            <person name="Felis G.E."/>
            <person name="de Vos W.M."/>
            <person name="Barrangou R."/>
            <person name="Klaenhammer T.R."/>
            <person name="Caufield P.W."/>
            <person name="Cui Y."/>
            <person name="Zhang H."/>
            <person name="O'Toole P.W."/>
        </authorList>
    </citation>
    <scope>NUCLEOTIDE SEQUENCE [LARGE SCALE GENOMIC DNA]</scope>
    <source>
        <strain evidence="2 3">DSM 24301</strain>
    </source>
</reference>
<evidence type="ECO:0000313" key="2">
    <source>
        <dbReference type="EMBL" id="KRO16298.1"/>
    </source>
</evidence>
<sequence length="329" mass="37137">MLLALLVFGILFAWMNSSLLTTNVYYQQKHEPTAAQIAHDKNQHDLRVTLSLDHQSINDYVNRRDAVFTRTSEQKFEVTKGTQGEQLTPDSGLVAIVSLMIGVIFALFGRRNHFNEWMRGSGIKNRKVNTTQLMTWLLAFNLVVLLNQVVWFTTLFTQVASQNIHLTFISGLAVLVLNQVVTNVWLLMGIVLGTIINSALAALFYGFFVSFMLTTCHVTLANHRDLSLDWLYNPGAYTVGVIILALVLIAGLSLWYVRLAGRLSYEGRTTLLAFPRWNLVFAVLLLVGTFAVMTSFRYYSWEPFAIVIGLAGVMGWQIYGERWRGSVTE</sequence>
<feature type="transmembrane region" description="Helical" evidence="1">
    <location>
        <begin position="304"/>
        <end position="320"/>
    </location>
</feature>
<keyword evidence="3" id="KW-1185">Reference proteome</keyword>
<feature type="transmembrane region" description="Helical" evidence="1">
    <location>
        <begin position="277"/>
        <end position="298"/>
    </location>
</feature>
<dbReference type="Proteomes" id="UP000050969">
    <property type="component" value="Unassembled WGS sequence"/>
</dbReference>
<evidence type="ECO:0000256" key="1">
    <source>
        <dbReference type="SAM" id="Phobius"/>
    </source>
</evidence>
<gene>
    <name evidence="2" type="ORF">IV56_GL001659</name>
</gene>
<keyword evidence="1" id="KW-1133">Transmembrane helix</keyword>
<organism evidence="2 3">
    <name type="scientific">Lacticaseibacillus saniviri JCM 17471 = DSM 24301</name>
    <dbReference type="NCBI Taxonomy" id="1293598"/>
    <lineage>
        <taxon>Bacteria</taxon>
        <taxon>Bacillati</taxon>
        <taxon>Bacillota</taxon>
        <taxon>Bacilli</taxon>
        <taxon>Lactobacillales</taxon>
        <taxon>Lactobacillaceae</taxon>
        <taxon>Lacticaseibacillus</taxon>
    </lineage>
</organism>
<feature type="transmembrane region" description="Helical" evidence="1">
    <location>
        <begin position="235"/>
        <end position="257"/>
    </location>
</feature>
<keyword evidence="1" id="KW-0472">Membrane</keyword>
<feature type="transmembrane region" description="Helical" evidence="1">
    <location>
        <begin position="133"/>
        <end position="152"/>
    </location>
</feature>
<accession>A0A0R2N007</accession>
<dbReference type="EMBL" id="JQCE01000042">
    <property type="protein sequence ID" value="KRO16298.1"/>
    <property type="molecule type" value="Genomic_DNA"/>
</dbReference>
<proteinExistence type="predicted"/>
<keyword evidence="1" id="KW-0812">Transmembrane</keyword>
<name>A0A0R2N007_9LACO</name>
<feature type="transmembrane region" description="Helical" evidence="1">
    <location>
        <begin position="91"/>
        <end position="109"/>
    </location>
</feature>
<comment type="caution">
    <text evidence="2">The sequence shown here is derived from an EMBL/GenBank/DDBJ whole genome shotgun (WGS) entry which is preliminary data.</text>
</comment>
<feature type="transmembrane region" description="Helical" evidence="1">
    <location>
        <begin position="199"/>
        <end position="220"/>
    </location>
</feature>
<evidence type="ECO:0000313" key="3">
    <source>
        <dbReference type="Proteomes" id="UP000050969"/>
    </source>
</evidence>
<dbReference type="PATRIC" id="fig|1293598.4.peg.1729"/>